<dbReference type="InterPro" id="IPR013597">
    <property type="entry name" value="Mat_intron_G2"/>
</dbReference>
<dbReference type="AlphaFoldDB" id="A0A1C3P5C0"/>
<reference evidence="3" key="1">
    <citation type="submission" date="2016-02" db="EMBL/GenBank/DDBJ databases">
        <authorList>
            <person name="Wibberg D."/>
        </authorList>
    </citation>
    <scope>NUCLEOTIDE SEQUENCE [LARGE SCALE GENOMIC DNA]</scope>
</reference>
<dbReference type="EMBL" id="FLUV01001838">
    <property type="protein sequence ID" value="SBW25019.1"/>
    <property type="molecule type" value="Genomic_DNA"/>
</dbReference>
<name>A0A1C3P5C0_9ACTN</name>
<sequence>MKAKIRAMTPRTSQQDLEDLLIWINRVTHGWAGYFQHAVAKRVFSMIDHFVWERVVRMLRVRHHWGWKEFRARHTTPRGSGCRSARAAPS</sequence>
<protein>
    <recommendedName>
        <fullName evidence="1">Group II intron maturase-specific domain-containing protein</fullName>
    </recommendedName>
</protein>
<evidence type="ECO:0000313" key="2">
    <source>
        <dbReference type="EMBL" id="SBW25019.1"/>
    </source>
</evidence>
<evidence type="ECO:0000259" key="1">
    <source>
        <dbReference type="Pfam" id="PF08388"/>
    </source>
</evidence>
<organism evidence="2 3">
    <name type="scientific">Candidatus Protofrankia californiensis</name>
    <dbReference type="NCBI Taxonomy" id="1839754"/>
    <lineage>
        <taxon>Bacteria</taxon>
        <taxon>Bacillati</taxon>
        <taxon>Actinomycetota</taxon>
        <taxon>Actinomycetes</taxon>
        <taxon>Frankiales</taxon>
        <taxon>Frankiaceae</taxon>
        <taxon>Protofrankia</taxon>
    </lineage>
</organism>
<accession>A0A1C3P5C0</accession>
<feature type="domain" description="Group II intron maturase-specific" evidence="1">
    <location>
        <begin position="1"/>
        <end position="68"/>
    </location>
</feature>
<dbReference type="Proteomes" id="UP000199013">
    <property type="component" value="Unassembled WGS sequence"/>
</dbReference>
<gene>
    <name evidence="2" type="ORF">FDG2_4389</name>
</gene>
<keyword evidence="3" id="KW-1185">Reference proteome</keyword>
<evidence type="ECO:0000313" key="3">
    <source>
        <dbReference type="Proteomes" id="UP000199013"/>
    </source>
</evidence>
<dbReference type="Pfam" id="PF08388">
    <property type="entry name" value="GIIM"/>
    <property type="match status" value="1"/>
</dbReference>
<proteinExistence type="predicted"/>